<reference evidence="3" key="1">
    <citation type="journal article" date="2015" name="Genome Announc.">
        <title>Complete Genome Sequence of Herbaspirillum hiltneri N3 (DSM 17495), Isolated from Surface-Sterilized Wheat Roots.</title>
        <authorList>
            <person name="Guizelini D."/>
            <person name="Saizaki P.M."/>
            <person name="Coimbra N.A."/>
            <person name="Weiss V.A."/>
            <person name="Faoro H."/>
            <person name="Sfeir M.Z."/>
            <person name="Baura V.A."/>
            <person name="Monteiro R.A."/>
            <person name="Chubatsu L.S."/>
            <person name="Souza E.M."/>
            <person name="Cruz L.M."/>
            <person name="Pedrosa F.O."/>
            <person name="Raittz R.T."/>
            <person name="Marchaukoski J.N."/>
            <person name="Steffens M.B."/>
        </authorList>
    </citation>
    <scope>NUCLEOTIDE SEQUENCE [LARGE SCALE GENOMIC DNA]</scope>
    <source>
        <strain evidence="3">N3</strain>
    </source>
</reference>
<dbReference type="InterPro" id="IPR000387">
    <property type="entry name" value="Tyr_Pase_dom"/>
</dbReference>
<sequence>MPLSSRTLFSRLYAPPVDGTRQAIALSRSEAEKIPFLDTVAIISITAPEKSPAELAAFSHILRLSFADVDFLATANLSKRAEARLKKAFTQEQARQVKVFVESLPSGIRTILVHCEGGFSRSCAIVLALNELYGCVVDHGQLSEANPSVLKLMTGR</sequence>
<dbReference type="PROSITE" id="PS50056">
    <property type="entry name" value="TYR_PHOSPHATASE_2"/>
    <property type="match status" value="1"/>
</dbReference>
<dbReference type="RefSeq" id="WP_053200360.1">
    <property type="nucleotide sequence ID" value="NZ_CP011409.1"/>
</dbReference>
<dbReference type="Proteomes" id="UP000063429">
    <property type="component" value="Chromosome"/>
</dbReference>
<protein>
    <recommendedName>
        <fullName evidence="1">Tyrosine specific protein phosphatases domain-containing protein</fullName>
    </recommendedName>
</protein>
<dbReference type="Gene3D" id="3.90.190.10">
    <property type="entry name" value="Protein tyrosine phosphatase superfamily"/>
    <property type="match status" value="1"/>
</dbReference>
<name>A0ABM5V582_9BURK</name>
<feature type="domain" description="Tyrosine specific protein phosphatases" evidence="1">
    <location>
        <begin position="91"/>
        <end position="128"/>
    </location>
</feature>
<keyword evidence="3" id="KW-1185">Reference proteome</keyword>
<accession>A0ABM5V582</accession>
<evidence type="ECO:0000259" key="1">
    <source>
        <dbReference type="PROSITE" id="PS50056"/>
    </source>
</evidence>
<evidence type="ECO:0000313" key="2">
    <source>
        <dbReference type="EMBL" id="AKZ64645.1"/>
    </source>
</evidence>
<dbReference type="SUPFAM" id="SSF52799">
    <property type="entry name" value="(Phosphotyrosine protein) phosphatases II"/>
    <property type="match status" value="1"/>
</dbReference>
<organism evidence="2 3">
    <name type="scientific">Herbaspirillum hiltneri N3</name>
    <dbReference type="NCBI Taxonomy" id="1262470"/>
    <lineage>
        <taxon>Bacteria</taxon>
        <taxon>Pseudomonadati</taxon>
        <taxon>Pseudomonadota</taxon>
        <taxon>Betaproteobacteria</taxon>
        <taxon>Burkholderiales</taxon>
        <taxon>Oxalobacteraceae</taxon>
        <taxon>Herbaspirillum</taxon>
    </lineage>
</organism>
<gene>
    <name evidence="2" type="ORF">F506_20085</name>
</gene>
<proteinExistence type="predicted"/>
<dbReference type="InterPro" id="IPR029021">
    <property type="entry name" value="Prot-tyrosine_phosphatase-like"/>
</dbReference>
<dbReference type="EMBL" id="CP011409">
    <property type="protein sequence ID" value="AKZ64645.1"/>
    <property type="molecule type" value="Genomic_DNA"/>
</dbReference>
<evidence type="ECO:0000313" key="3">
    <source>
        <dbReference type="Proteomes" id="UP000063429"/>
    </source>
</evidence>